<keyword evidence="6 7" id="KW-0472">Membrane</keyword>
<organism evidence="8 9">
    <name type="scientific">Mucilaginibacter gynuensis</name>
    <dbReference type="NCBI Taxonomy" id="1302236"/>
    <lineage>
        <taxon>Bacteria</taxon>
        <taxon>Pseudomonadati</taxon>
        <taxon>Bacteroidota</taxon>
        <taxon>Sphingobacteriia</taxon>
        <taxon>Sphingobacteriales</taxon>
        <taxon>Sphingobacteriaceae</taxon>
        <taxon>Mucilaginibacter</taxon>
    </lineage>
</organism>
<comment type="caution">
    <text evidence="8">The sequence shown here is derived from an EMBL/GenBank/DDBJ whole genome shotgun (WGS) entry which is preliminary data.</text>
</comment>
<keyword evidence="3" id="KW-1003">Cell membrane</keyword>
<sequence length="420" mass="45415">MSTNENKFTLHEDWTVVILGALVIILSLSGVLLPVPVFSWATGADLADKVFSIANLRIFGLQFLFVLLIAGLGALLTGKNLKNYLLGFPAVYVLTIIALIIAGSKEAKALNLEGVIFSLGLGLIIGNFFKLPEWFKSILATELYVKIGLVLLGTSVIFSDILKAGSLGLIQSLVVVTSVWYFAYWVCKKLKVDDEITMMISSAVSICGVSAAIATAGAIKGDPKKLSYVISLVLITAIPMMVFMPIIAAYFHFPQQVTGAWLGGSIDTTGAVVASGTLVGEEALKISTIVKFSQNVLLGLAAFAISVYWTYTKHPAAKDADKKPTLKVIWERFPKFVIGFIAASLLFSFFLPETAIAEVKGSLKNLQGLWFALAFTSIGLETNFADLFSRENKKPLYAFLIAQGFNVVVTLVIAFVLFNK</sequence>
<dbReference type="EMBL" id="BAABFT010000002">
    <property type="protein sequence ID" value="GAA4314863.1"/>
    <property type="molecule type" value="Genomic_DNA"/>
</dbReference>
<feature type="transmembrane region" description="Helical" evidence="7">
    <location>
        <begin position="332"/>
        <end position="350"/>
    </location>
</feature>
<feature type="transmembrane region" description="Helical" evidence="7">
    <location>
        <begin position="58"/>
        <end position="78"/>
    </location>
</feature>
<dbReference type="Proteomes" id="UP001500582">
    <property type="component" value="Unassembled WGS sequence"/>
</dbReference>
<evidence type="ECO:0000256" key="5">
    <source>
        <dbReference type="ARBA" id="ARBA00022989"/>
    </source>
</evidence>
<protein>
    <recommendedName>
        <fullName evidence="10">Integral membrane protein (TIGR00698 family)</fullName>
    </recommendedName>
</protein>
<evidence type="ECO:0000256" key="7">
    <source>
        <dbReference type="SAM" id="Phobius"/>
    </source>
</evidence>
<keyword evidence="5 7" id="KW-1133">Transmembrane helix</keyword>
<feature type="transmembrane region" description="Helical" evidence="7">
    <location>
        <begin position="226"/>
        <end position="253"/>
    </location>
</feature>
<dbReference type="Pfam" id="PF03601">
    <property type="entry name" value="Cons_hypoth698"/>
    <property type="match status" value="1"/>
</dbReference>
<feature type="transmembrane region" description="Helical" evidence="7">
    <location>
        <begin position="396"/>
        <end position="418"/>
    </location>
</feature>
<feature type="transmembrane region" description="Helical" evidence="7">
    <location>
        <begin position="370"/>
        <end position="389"/>
    </location>
</feature>
<dbReference type="InterPro" id="IPR018383">
    <property type="entry name" value="UPF0324_pro"/>
</dbReference>
<evidence type="ECO:0000256" key="3">
    <source>
        <dbReference type="ARBA" id="ARBA00022475"/>
    </source>
</evidence>
<keyword evidence="9" id="KW-1185">Reference proteome</keyword>
<evidence type="ECO:0000256" key="2">
    <source>
        <dbReference type="ARBA" id="ARBA00007977"/>
    </source>
</evidence>
<comment type="subcellular location">
    <subcellularLocation>
        <location evidence="1">Cell membrane</location>
        <topology evidence="1">Multi-pass membrane protein</topology>
    </subcellularLocation>
</comment>
<reference evidence="9" key="1">
    <citation type="journal article" date="2019" name="Int. J. Syst. Evol. Microbiol.">
        <title>The Global Catalogue of Microorganisms (GCM) 10K type strain sequencing project: providing services to taxonomists for standard genome sequencing and annotation.</title>
        <authorList>
            <consortium name="The Broad Institute Genomics Platform"/>
            <consortium name="The Broad Institute Genome Sequencing Center for Infectious Disease"/>
            <person name="Wu L."/>
            <person name="Ma J."/>
        </authorList>
    </citation>
    <scope>NUCLEOTIDE SEQUENCE [LARGE SCALE GENOMIC DNA]</scope>
    <source>
        <strain evidence="9">JCM 17705</strain>
    </source>
</reference>
<evidence type="ECO:0008006" key="10">
    <source>
        <dbReference type="Google" id="ProtNLM"/>
    </source>
</evidence>
<evidence type="ECO:0000256" key="4">
    <source>
        <dbReference type="ARBA" id="ARBA00022692"/>
    </source>
</evidence>
<evidence type="ECO:0000256" key="1">
    <source>
        <dbReference type="ARBA" id="ARBA00004651"/>
    </source>
</evidence>
<name>A0ABP8G0K3_9SPHI</name>
<dbReference type="PANTHER" id="PTHR30106:SF1">
    <property type="entry name" value="UPF0324 MEMBRANE PROTEIN FN0533"/>
    <property type="match status" value="1"/>
</dbReference>
<accession>A0ABP8G0K3</accession>
<feature type="transmembrane region" description="Helical" evidence="7">
    <location>
        <begin position="198"/>
        <end position="219"/>
    </location>
</feature>
<feature type="transmembrane region" description="Helical" evidence="7">
    <location>
        <begin position="143"/>
        <end position="162"/>
    </location>
</feature>
<feature type="transmembrane region" description="Helical" evidence="7">
    <location>
        <begin position="292"/>
        <end position="311"/>
    </location>
</feature>
<dbReference type="RefSeq" id="WP_345210024.1">
    <property type="nucleotide sequence ID" value="NZ_BAABFT010000002.1"/>
</dbReference>
<dbReference type="PANTHER" id="PTHR30106">
    <property type="entry name" value="INNER MEMBRANE PROTEIN YEIH-RELATED"/>
    <property type="match status" value="1"/>
</dbReference>
<evidence type="ECO:0000313" key="9">
    <source>
        <dbReference type="Proteomes" id="UP001500582"/>
    </source>
</evidence>
<evidence type="ECO:0000313" key="8">
    <source>
        <dbReference type="EMBL" id="GAA4314863.1"/>
    </source>
</evidence>
<evidence type="ECO:0000256" key="6">
    <source>
        <dbReference type="ARBA" id="ARBA00023136"/>
    </source>
</evidence>
<feature type="transmembrane region" description="Helical" evidence="7">
    <location>
        <begin position="169"/>
        <end position="186"/>
    </location>
</feature>
<keyword evidence="4 7" id="KW-0812">Transmembrane</keyword>
<proteinExistence type="inferred from homology"/>
<gene>
    <name evidence="8" type="ORF">GCM10023149_11190</name>
</gene>
<feature type="transmembrane region" description="Helical" evidence="7">
    <location>
        <begin position="84"/>
        <end position="102"/>
    </location>
</feature>
<feature type="transmembrane region" description="Helical" evidence="7">
    <location>
        <begin position="114"/>
        <end position="131"/>
    </location>
</feature>
<feature type="transmembrane region" description="Helical" evidence="7">
    <location>
        <begin position="14"/>
        <end position="38"/>
    </location>
</feature>
<comment type="similarity">
    <text evidence="2">Belongs to the UPF0324 family.</text>
</comment>